<proteinExistence type="predicted"/>
<accession>A0ABQ9YSG7</accession>
<keyword evidence="2" id="KW-1185">Reference proteome</keyword>
<reference evidence="1 2" key="1">
    <citation type="journal article" date="2023" name="Nucleic Acids Res.">
        <title>The hologenome of Daphnia magna reveals possible DNA methylation and microbiome-mediated evolution of the host genome.</title>
        <authorList>
            <person name="Chaturvedi A."/>
            <person name="Li X."/>
            <person name="Dhandapani V."/>
            <person name="Marshall H."/>
            <person name="Kissane S."/>
            <person name="Cuenca-Cambronero M."/>
            <person name="Asole G."/>
            <person name="Calvet F."/>
            <person name="Ruiz-Romero M."/>
            <person name="Marangio P."/>
            <person name="Guigo R."/>
            <person name="Rago D."/>
            <person name="Mirbahai L."/>
            <person name="Eastwood N."/>
            <person name="Colbourne J.K."/>
            <person name="Zhou J."/>
            <person name="Mallon E."/>
            <person name="Orsini L."/>
        </authorList>
    </citation>
    <scope>NUCLEOTIDE SEQUENCE [LARGE SCALE GENOMIC DNA]</scope>
    <source>
        <strain evidence="1">LRV0_1</strain>
    </source>
</reference>
<dbReference type="EMBL" id="JAOYFB010000001">
    <property type="protein sequence ID" value="KAK4003552.1"/>
    <property type="molecule type" value="Genomic_DNA"/>
</dbReference>
<gene>
    <name evidence="1" type="ORF">OUZ56_005309</name>
</gene>
<comment type="caution">
    <text evidence="1">The sequence shown here is derived from an EMBL/GenBank/DDBJ whole genome shotgun (WGS) entry which is preliminary data.</text>
</comment>
<name>A0ABQ9YSG7_9CRUS</name>
<sequence length="112" mass="12681">MITILLSSATRNRFQKDATFLFPSFKTKQNSCICRLGMSAVAAASGEMTYDPLYTILHAHPQDFKSSQLQPVSVYWSRLKAKEFKALRLCRITAFNDNSRRNLLTTTFAPPS</sequence>
<evidence type="ECO:0000313" key="2">
    <source>
        <dbReference type="Proteomes" id="UP001234178"/>
    </source>
</evidence>
<organism evidence="1 2">
    <name type="scientific">Daphnia magna</name>
    <dbReference type="NCBI Taxonomy" id="35525"/>
    <lineage>
        <taxon>Eukaryota</taxon>
        <taxon>Metazoa</taxon>
        <taxon>Ecdysozoa</taxon>
        <taxon>Arthropoda</taxon>
        <taxon>Crustacea</taxon>
        <taxon>Branchiopoda</taxon>
        <taxon>Diplostraca</taxon>
        <taxon>Cladocera</taxon>
        <taxon>Anomopoda</taxon>
        <taxon>Daphniidae</taxon>
        <taxon>Daphnia</taxon>
    </lineage>
</organism>
<dbReference type="Proteomes" id="UP001234178">
    <property type="component" value="Unassembled WGS sequence"/>
</dbReference>
<evidence type="ECO:0000313" key="1">
    <source>
        <dbReference type="EMBL" id="KAK4003552.1"/>
    </source>
</evidence>
<protein>
    <submittedName>
        <fullName evidence="1">Uncharacterized protein</fullName>
    </submittedName>
</protein>